<evidence type="ECO:0008006" key="3">
    <source>
        <dbReference type="Google" id="ProtNLM"/>
    </source>
</evidence>
<dbReference type="AlphaFoldDB" id="A0A450WNV7"/>
<gene>
    <name evidence="1" type="ORF">BECKLPF1236A_GA0070988_102046</name>
    <name evidence="2" type="ORF">BECKLPF1236C_GA0070990_101997</name>
</gene>
<sequence>MADETERKNKYQSNRWIEFREELIELDGGACVRCGRRRDDGAVLQVHHKEYLKGKAPWEYPFGFFETLCRRCHAEEHGKIRPESGWEYVGEDDLGGLYGNCERCATEIRYVFFVQHPKWEPMAVGTICCDDLTGTKLASDKRKYDDRLKRFLKSNRWSEENGSHSIKQKRIVIQVSPISGGYRLKMNNTDGKETYETWQAAKTRAFDFIESGDADRFFEKSARHPQRPR</sequence>
<accession>A0A450WNV7</accession>
<organism evidence="1">
    <name type="scientific">Candidatus Kentrum sp. LPFa</name>
    <dbReference type="NCBI Taxonomy" id="2126335"/>
    <lineage>
        <taxon>Bacteria</taxon>
        <taxon>Pseudomonadati</taxon>
        <taxon>Pseudomonadota</taxon>
        <taxon>Gammaproteobacteria</taxon>
        <taxon>Candidatus Kentrum</taxon>
    </lineage>
</organism>
<protein>
    <recommendedName>
        <fullName evidence="3">HNH endonuclease</fullName>
    </recommendedName>
</protein>
<name>A0A450WNV7_9GAMM</name>
<dbReference type="EMBL" id="CAADFM010000204">
    <property type="protein sequence ID" value="VFK18727.1"/>
    <property type="molecule type" value="Genomic_DNA"/>
</dbReference>
<proteinExistence type="predicted"/>
<reference evidence="1" key="1">
    <citation type="submission" date="2019-02" db="EMBL/GenBank/DDBJ databases">
        <authorList>
            <person name="Gruber-Vodicka R. H."/>
            <person name="Seah K. B. B."/>
        </authorList>
    </citation>
    <scope>NUCLEOTIDE SEQUENCE</scope>
    <source>
        <strain evidence="1">BECK_S312</strain>
        <strain evidence="2">BECK_S426</strain>
    </source>
</reference>
<dbReference type="EMBL" id="CAADFP010000199">
    <property type="protein sequence ID" value="VFK33268.1"/>
    <property type="molecule type" value="Genomic_DNA"/>
</dbReference>
<evidence type="ECO:0000313" key="1">
    <source>
        <dbReference type="EMBL" id="VFK18727.1"/>
    </source>
</evidence>
<evidence type="ECO:0000313" key="2">
    <source>
        <dbReference type="EMBL" id="VFK33268.1"/>
    </source>
</evidence>